<sequence>MADEGSSAPLLRTSSTASCPGKRTWDSLPFPTHISHTSGPALWPAEAQKFPGPA</sequence>
<evidence type="ECO:0000313" key="3">
    <source>
        <dbReference type="Proteomes" id="UP000235392"/>
    </source>
</evidence>
<proteinExistence type="predicted"/>
<accession>A0A2N5VR09</accession>
<evidence type="ECO:0000313" key="2">
    <source>
        <dbReference type="EMBL" id="PLW52425.1"/>
    </source>
</evidence>
<dbReference type="EMBL" id="PGCI01000001">
    <property type="protein sequence ID" value="PLW52425.1"/>
    <property type="molecule type" value="Genomic_DNA"/>
</dbReference>
<evidence type="ECO:0000256" key="1">
    <source>
        <dbReference type="SAM" id="MobiDB-lite"/>
    </source>
</evidence>
<feature type="region of interest" description="Disordered" evidence="1">
    <location>
        <begin position="1"/>
        <end position="54"/>
    </location>
</feature>
<name>A0A2N5VR09_9BASI</name>
<dbReference type="AlphaFoldDB" id="A0A2N5VR09"/>
<comment type="caution">
    <text evidence="2">The sequence shown here is derived from an EMBL/GenBank/DDBJ whole genome shotgun (WGS) entry which is preliminary data.</text>
</comment>
<reference evidence="2 3" key="1">
    <citation type="submission" date="2017-11" db="EMBL/GenBank/DDBJ databases">
        <title>De novo assembly and phasing of dikaryotic genomes from two isolates of Puccinia coronata f. sp. avenae, the causal agent of oat crown rust.</title>
        <authorList>
            <person name="Miller M.E."/>
            <person name="Zhang Y."/>
            <person name="Omidvar V."/>
            <person name="Sperschneider J."/>
            <person name="Schwessinger B."/>
            <person name="Raley C."/>
            <person name="Palmer J.M."/>
            <person name="Garnica D."/>
            <person name="Upadhyaya N."/>
            <person name="Rathjen J."/>
            <person name="Taylor J.M."/>
            <person name="Park R.F."/>
            <person name="Dodds P.N."/>
            <person name="Hirsch C.D."/>
            <person name="Kianian S.F."/>
            <person name="Figueroa M."/>
        </authorList>
    </citation>
    <scope>NUCLEOTIDE SEQUENCE [LARGE SCALE GENOMIC DNA]</scope>
    <source>
        <strain evidence="2">12SD80</strain>
    </source>
</reference>
<organism evidence="2 3">
    <name type="scientific">Puccinia coronata f. sp. avenae</name>
    <dbReference type="NCBI Taxonomy" id="200324"/>
    <lineage>
        <taxon>Eukaryota</taxon>
        <taxon>Fungi</taxon>
        <taxon>Dikarya</taxon>
        <taxon>Basidiomycota</taxon>
        <taxon>Pucciniomycotina</taxon>
        <taxon>Pucciniomycetes</taxon>
        <taxon>Pucciniales</taxon>
        <taxon>Pucciniaceae</taxon>
        <taxon>Puccinia</taxon>
    </lineage>
</organism>
<gene>
    <name evidence="2" type="ORF">PCASD_00065</name>
</gene>
<dbReference type="Proteomes" id="UP000235392">
    <property type="component" value="Unassembled WGS sequence"/>
</dbReference>
<protein>
    <submittedName>
        <fullName evidence="2">Uncharacterized protein</fullName>
    </submittedName>
</protein>